<protein>
    <submittedName>
        <fullName evidence="1">Str. FM013</fullName>
    </submittedName>
</protein>
<name>A0A0G4PUV5_PENC3</name>
<proteinExistence type="predicted"/>
<dbReference type="AlphaFoldDB" id="A0A0G4PUV5"/>
<dbReference type="EMBL" id="HG793177">
    <property type="protein sequence ID" value="CRL30121.1"/>
    <property type="molecule type" value="Genomic_DNA"/>
</dbReference>
<sequence>MLQRALYNARWSNCEIEHGEIFSTSRIAIGAACCIQCGICSSRGPCFGPWNRGNPSNY</sequence>
<accession>A0A0G4PUV5</accession>
<evidence type="ECO:0000313" key="2">
    <source>
        <dbReference type="Proteomes" id="UP000053732"/>
    </source>
</evidence>
<gene>
    <name evidence="1" type="ORF">PCAMFM013_S044g000052</name>
</gene>
<organism evidence="1 2">
    <name type="scientific">Penicillium camemberti (strain FM 013)</name>
    <dbReference type="NCBI Taxonomy" id="1429867"/>
    <lineage>
        <taxon>Eukaryota</taxon>
        <taxon>Fungi</taxon>
        <taxon>Dikarya</taxon>
        <taxon>Ascomycota</taxon>
        <taxon>Pezizomycotina</taxon>
        <taxon>Eurotiomycetes</taxon>
        <taxon>Eurotiomycetidae</taxon>
        <taxon>Eurotiales</taxon>
        <taxon>Aspergillaceae</taxon>
        <taxon>Penicillium</taxon>
    </lineage>
</organism>
<reference evidence="1 2" key="1">
    <citation type="journal article" date="2014" name="Nat. Commun.">
        <title>Multiple recent horizontal transfers of a large genomic region in cheese making fungi.</title>
        <authorList>
            <person name="Cheeseman K."/>
            <person name="Ropars J."/>
            <person name="Renault P."/>
            <person name="Dupont J."/>
            <person name="Gouzy J."/>
            <person name="Branca A."/>
            <person name="Abraham A.L."/>
            <person name="Ceppi M."/>
            <person name="Conseiller E."/>
            <person name="Debuchy R."/>
            <person name="Malagnac F."/>
            <person name="Goarin A."/>
            <person name="Silar P."/>
            <person name="Lacoste S."/>
            <person name="Sallet E."/>
            <person name="Bensimon A."/>
            <person name="Giraud T."/>
            <person name="Brygoo Y."/>
        </authorList>
    </citation>
    <scope>NUCLEOTIDE SEQUENCE [LARGE SCALE GENOMIC DNA]</scope>
    <source>
        <strain evidence="2">FM 013</strain>
    </source>
</reference>
<dbReference type="Proteomes" id="UP000053732">
    <property type="component" value="Unassembled WGS sequence"/>
</dbReference>
<keyword evidence="2" id="KW-1185">Reference proteome</keyword>
<evidence type="ECO:0000313" key="1">
    <source>
        <dbReference type="EMBL" id="CRL30121.1"/>
    </source>
</evidence>